<dbReference type="OrthoDB" id="9803907at2"/>
<dbReference type="Proteomes" id="UP000255000">
    <property type="component" value="Unassembled WGS sequence"/>
</dbReference>
<keyword evidence="1 4" id="KW-0436">Ligase</keyword>
<dbReference type="GO" id="GO:0071160">
    <property type="term" value="F:cyanophycin synthetase activity (L-aspartate-adding)"/>
    <property type="evidence" value="ECO:0007669"/>
    <property type="project" value="UniProtKB-EC"/>
</dbReference>
<dbReference type="SUPFAM" id="SSF56059">
    <property type="entry name" value="Glutathione synthetase ATP-binding domain-like"/>
    <property type="match status" value="1"/>
</dbReference>
<reference evidence="4 5" key="1">
    <citation type="submission" date="2018-06" db="EMBL/GenBank/DDBJ databases">
        <authorList>
            <consortium name="Pathogen Informatics"/>
            <person name="Doyle S."/>
        </authorList>
    </citation>
    <scope>NUCLEOTIDE SEQUENCE [LARGE SCALE GENOMIC DNA]</scope>
    <source>
        <strain evidence="4 5">NCTC13350</strain>
    </source>
</reference>
<dbReference type="InterPro" id="IPR011761">
    <property type="entry name" value="ATP-grasp"/>
</dbReference>
<dbReference type="Pfam" id="PF07478">
    <property type="entry name" value="Dala_Dala_lig_C"/>
    <property type="match status" value="1"/>
</dbReference>
<dbReference type="GO" id="GO:0018169">
    <property type="term" value="F:ribosomal S6-glutamic acid ligase activity"/>
    <property type="evidence" value="ECO:0007669"/>
    <property type="project" value="TreeGrafter"/>
</dbReference>
<dbReference type="GO" id="GO:0005524">
    <property type="term" value="F:ATP binding"/>
    <property type="evidence" value="ECO:0007669"/>
    <property type="project" value="UniProtKB-UniRule"/>
</dbReference>
<organism evidence="4 5">
    <name type="scientific">Pannonibacter phragmitetus</name>
    <dbReference type="NCBI Taxonomy" id="121719"/>
    <lineage>
        <taxon>Bacteria</taxon>
        <taxon>Pseudomonadati</taxon>
        <taxon>Pseudomonadota</taxon>
        <taxon>Alphaproteobacteria</taxon>
        <taxon>Hyphomicrobiales</taxon>
        <taxon>Stappiaceae</taxon>
        <taxon>Pannonibacter</taxon>
    </lineage>
</organism>
<evidence type="ECO:0000259" key="3">
    <source>
        <dbReference type="PROSITE" id="PS50975"/>
    </source>
</evidence>
<feature type="domain" description="ATP-grasp" evidence="3">
    <location>
        <begin position="72"/>
        <end position="339"/>
    </location>
</feature>
<dbReference type="GO" id="GO:0046872">
    <property type="term" value="F:metal ion binding"/>
    <property type="evidence" value="ECO:0007669"/>
    <property type="project" value="InterPro"/>
</dbReference>
<evidence type="ECO:0000256" key="2">
    <source>
        <dbReference type="PROSITE-ProRule" id="PRU00409"/>
    </source>
</evidence>
<dbReference type="GO" id="GO:0009432">
    <property type="term" value="P:SOS response"/>
    <property type="evidence" value="ECO:0007669"/>
    <property type="project" value="TreeGrafter"/>
</dbReference>
<dbReference type="EMBL" id="UGSK01000001">
    <property type="protein sequence ID" value="SUB03032.1"/>
    <property type="molecule type" value="Genomic_DNA"/>
</dbReference>
<sequence length="355" mass="37373">MTSDPSRREPLALVLLRRHAAEHGLTVFAEPAYGYAGYVEAPGGRRAFFKGAGFDINPAAASAIARDKSYGAFFLEAAGLRVPRGVLISSPRFIRDIEVKNPAVAARLNGETEALAFARETGFPLFVKPNDDSEGRGILRVQDEQGLSSALTILGASYDRILVQEEVRGRDYRVLVLDGEVLAVFERRPFSVTGDGVSPLRALITQATQGFAAGGKGSKIAADDPRILAFLATSGLDLTHVPEAGAAVALLPNANLSSGGSAVDVTGTISSYFAEIARKAGEAVGLRLFGLDLICPDIAAGSGPYAILEVNAAPGLSHFHRLGPQEALRVEEIYAKIFEALTRNLRSGGNAGDAA</sequence>
<dbReference type="PANTHER" id="PTHR21621">
    <property type="entry name" value="RIBOSOMAL PROTEIN S6 MODIFICATION PROTEIN"/>
    <property type="match status" value="1"/>
</dbReference>
<proteinExistence type="predicted"/>
<evidence type="ECO:0000256" key="1">
    <source>
        <dbReference type="ARBA" id="ARBA00022598"/>
    </source>
</evidence>
<dbReference type="InterPro" id="IPR011095">
    <property type="entry name" value="Dala_Dala_lig_C"/>
</dbReference>
<dbReference type="Gene3D" id="3.30.470.20">
    <property type="entry name" value="ATP-grasp fold, B domain"/>
    <property type="match status" value="2"/>
</dbReference>
<accession>A0A379A0Q7</accession>
<dbReference type="PROSITE" id="PS50975">
    <property type="entry name" value="ATP_GRASP"/>
    <property type="match status" value="1"/>
</dbReference>
<keyword evidence="2" id="KW-0547">Nucleotide-binding</keyword>
<protein>
    <submittedName>
        <fullName evidence="4">Cyanophycin synthetase</fullName>
        <ecNumber evidence="4">6.3.2.29</ecNumber>
    </submittedName>
</protein>
<name>A0A379A0Q7_9HYPH</name>
<dbReference type="RefSeq" id="WP_019964384.1">
    <property type="nucleotide sequence ID" value="NZ_UGSK01000001.1"/>
</dbReference>
<evidence type="ECO:0000313" key="5">
    <source>
        <dbReference type="Proteomes" id="UP000255000"/>
    </source>
</evidence>
<gene>
    <name evidence="4" type="primary">cphA_2</name>
    <name evidence="4" type="ORF">NCTC13350_04015</name>
</gene>
<dbReference type="EC" id="6.3.2.29" evidence="4"/>
<dbReference type="GO" id="GO:0008716">
    <property type="term" value="F:D-alanine-D-alanine ligase activity"/>
    <property type="evidence" value="ECO:0007669"/>
    <property type="project" value="InterPro"/>
</dbReference>
<dbReference type="GO" id="GO:0005737">
    <property type="term" value="C:cytoplasm"/>
    <property type="evidence" value="ECO:0007669"/>
    <property type="project" value="TreeGrafter"/>
</dbReference>
<keyword evidence="2" id="KW-0067">ATP-binding</keyword>
<dbReference type="Gene3D" id="3.30.1490.20">
    <property type="entry name" value="ATP-grasp fold, A domain"/>
    <property type="match status" value="1"/>
</dbReference>
<evidence type="ECO:0000313" key="4">
    <source>
        <dbReference type="EMBL" id="SUB03032.1"/>
    </source>
</evidence>
<dbReference type="PANTHER" id="PTHR21621:SF0">
    <property type="entry name" value="BETA-CITRYLGLUTAMATE SYNTHASE B-RELATED"/>
    <property type="match status" value="1"/>
</dbReference>
<dbReference type="InterPro" id="IPR013815">
    <property type="entry name" value="ATP_grasp_subdomain_1"/>
</dbReference>
<dbReference type="AlphaFoldDB" id="A0A379A0Q7"/>